<evidence type="ECO:0000313" key="3">
    <source>
        <dbReference type="Proteomes" id="UP000219286"/>
    </source>
</evidence>
<dbReference type="EMBL" id="LFMI01000708">
    <property type="protein sequence ID" value="OTA06706.1"/>
    <property type="molecule type" value="Genomic_DNA"/>
</dbReference>
<name>A0A2H2ZXR5_TRIPA</name>
<evidence type="ECO:0000313" key="2">
    <source>
        <dbReference type="EMBL" id="OTA06706.1"/>
    </source>
</evidence>
<feature type="region of interest" description="Disordered" evidence="1">
    <location>
        <begin position="1"/>
        <end position="34"/>
    </location>
</feature>
<organism evidence="2 3">
    <name type="scientific">Trichoderma parareesei</name>
    <name type="common">Filamentous fungus</name>
    <dbReference type="NCBI Taxonomy" id="858221"/>
    <lineage>
        <taxon>Eukaryota</taxon>
        <taxon>Fungi</taxon>
        <taxon>Dikarya</taxon>
        <taxon>Ascomycota</taxon>
        <taxon>Pezizomycotina</taxon>
        <taxon>Sordariomycetes</taxon>
        <taxon>Hypocreomycetidae</taxon>
        <taxon>Hypocreales</taxon>
        <taxon>Hypocreaceae</taxon>
        <taxon>Trichoderma</taxon>
    </lineage>
</organism>
<dbReference type="Proteomes" id="UP000219286">
    <property type="component" value="Unassembled WGS sequence"/>
</dbReference>
<gene>
    <name evidence="2" type="ORF">A9Z42_0074690</name>
</gene>
<sequence>MERQSKGKPRGEDEEEGAQDLELPQKTSKRKPSANCKAIVHVATRQQLATWPAASSAITITSDQDIDGISTFLYVAERCDFTTSIDVSAIYPSWPPSGPDSTTETTSPPPVTCPETASSPDDDDEVPTDDHLSVNLWEEVFRSVNDETKSWIRQHGLSSTPNADSDDQVSALIDLLQNQSLLRTPTKIRIGNQTIVFREYVADVISFLTMAGDLTATLVPRETSAPWAAGKALLKVRLLI</sequence>
<evidence type="ECO:0000256" key="1">
    <source>
        <dbReference type="SAM" id="MobiDB-lite"/>
    </source>
</evidence>
<accession>A0A2H2ZXR5</accession>
<proteinExistence type="predicted"/>
<feature type="compositionally biased region" description="Basic and acidic residues" evidence="1">
    <location>
        <begin position="1"/>
        <end position="11"/>
    </location>
</feature>
<protein>
    <submittedName>
        <fullName evidence="2">Uncharacterized protein</fullName>
    </submittedName>
</protein>
<reference evidence="2 3" key="1">
    <citation type="journal article" date="2015" name="Genome Announc.">
        <title>Genome sequence and annotation of Trichoderma parareesei, the ancestor of the cellulase producer Trichoderma reesei.</title>
        <authorList>
            <person name="Yang D."/>
            <person name="Pomraning K."/>
            <person name="Kopchinskiy A."/>
            <person name="Karimi Aghcheh R."/>
            <person name="Atanasova L."/>
            <person name="Chenthamara K."/>
            <person name="Baker S.E."/>
            <person name="Zhang R."/>
            <person name="Shen Q."/>
            <person name="Freitag M."/>
            <person name="Kubicek C.P."/>
            <person name="Druzhinina I.S."/>
        </authorList>
    </citation>
    <scope>NUCLEOTIDE SEQUENCE [LARGE SCALE GENOMIC DNA]</scope>
    <source>
        <strain evidence="2 3">CBS 125925</strain>
    </source>
</reference>
<keyword evidence="3" id="KW-1185">Reference proteome</keyword>
<feature type="region of interest" description="Disordered" evidence="1">
    <location>
        <begin position="89"/>
        <end position="129"/>
    </location>
</feature>
<dbReference type="AlphaFoldDB" id="A0A2H2ZXR5"/>
<comment type="caution">
    <text evidence="2">The sequence shown here is derived from an EMBL/GenBank/DDBJ whole genome shotgun (WGS) entry which is preliminary data.</text>
</comment>